<name>A0A9P7ALZ7_9AGAM</name>
<dbReference type="GeneID" id="64604763"/>
<dbReference type="EMBL" id="JABBWE010000039">
    <property type="protein sequence ID" value="KAG1791972.1"/>
    <property type="molecule type" value="Genomic_DNA"/>
</dbReference>
<keyword evidence="1" id="KW-1133">Transmembrane helix</keyword>
<sequence>MPFFFLWPLFRLFHLLAKCVFYVLASLWCCVCSPMRWVAKRIKSEQSEPEQSKSDSQDRTWTQAHSLFVLTGGFML</sequence>
<evidence type="ECO:0000313" key="3">
    <source>
        <dbReference type="Proteomes" id="UP000719766"/>
    </source>
</evidence>
<evidence type="ECO:0000256" key="1">
    <source>
        <dbReference type="SAM" id="Phobius"/>
    </source>
</evidence>
<evidence type="ECO:0000313" key="2">
    <source>
        <dbReference type="EMBL" id="KAG1791972.1"/>
    </source>
</evidence>
<comment type="caution">
    <text evidence="2">The sequence shown here is derived from an EMBL/GenBank/DDBJ whole genome shotgun (WGS) entry which is preliminary data.</text>
</comment>
<keyword evidence="1" id="KW-0472">Membrane</keyword>
<gene>
    <name evidence="2" type="ORF">HD556DRAFT_580629</name>
</gene>
<keyword evidence="1" id="KW-0812">Transmembrane</keyword>
<proteinExistence type="predicted"/>
<organism evidence="2 3">
    <name type="scientific">Suillus plorans</name>
    <dbReference type="NCBI Taxonomy" id="116603"/>
    <lineage>
        <taxon>Eukaryota</taxon>
        <taxon>Fungi</taxon>
        <taxon>Dikarya</taxon>
        <taxon>Basidiomycota</taxon>
        <taxon>Agaricomycotina</taxon>
        <taxon>Agaricomycetes</taxon>
        <taxon>Agaricomycetidae</taxon>
        <taxon>Boletales</taxon>
        <taxon>Suillineae</taxon>
        <taxon>Suillaceae</taxon>
        <taxon>Suillus</taxon>
    </lineage>
</organism>
<feature type="transmembrane region" description="Helical" evidence="1">
    <location>
        <begin position="12"/>
        <end position="33"/>
    </location>
</feature>
<dbReference type="Proteomes" id="UP000719766">
    <property type="component" value="Unassembled WGS sequence"/>
</dbReference>
<keyword evidence="3" id="KW-1185">Reference proteome</keyword>
<dbReference type="RefSeq" id="XP_041158671.1">
    <property type="nucleotide sequence ID" value="XM_041310999.1"/>
</dbReference>
<reference evidence="2" key="1">
    <citation type="journal article" date="2020" name="New Phytol.">
        <title>Comparative genomics reveals dynamic genome evolution in host specialist ectomycorrhizal fungi.</title>
        <authorList>
            <person name="Lofgren L.A."/>
            <person name="Nguyen N.H."/>
            <person name="Vilgalys R."/>
            <person name="Ruytinx J."/>
            <person name="Liao H.L."/>
            <person name="Branco S."/>
            <person name="Kuo A."/>
            <person name="LaButti K."/>
            <person name="Lipzen A."/>
            <person name="Andreopoulos W."/>
            <person name="Pangilinan J."/>
            <person name="Riley R."/>
            <person name="Hundley H."/>
            <person name="Na H."/>
            <person name="Barry K."/>
            <person name="Grigoriev I.V."/>
            <person name="Stajich J.E."/>
            <person name="Kennedy P.G."/>
        </authorList>
    </citation>
    <scope>NUCLEOTIDE SEQUENCE</scope>
    <source>
        <strain evidence="2">S12</strain>
    </source>
</reference>
<accession>A0A9P7ALZ7</accession>
<dbReference type="AlphaFoldDB" id="A0A9P7ALZ7"/>
<protein>
    <submittedName>
        <fullName evidence="2">Uncharacterized protein</fullName>
    </submittedName>
</protein>